<reference evidence="6 7" key="1">
    <citation type="submission" date="2023-11" db="EMBL/GenBank/DDBJ databases">
        <title>Lentzea sokolovensis, sp. nov., Lentzea kristufkii, sp. nov., and Lentzea miocenensis, sp. nov., rare actinobacteria from Sokolov Coal Basin, Miocene lacustrine sediment, Czech Republic.</title>
        <authorList>
            <person name="Lara A."/>
            <person name="Kotroba L."/>
            <person name="Nouioui I."/>
            <person name="Neumann-Schaal M."/>
            <person name="Mast Y."/>
            <person name="Chronakova A."/>
        </authorList>
    </citation>
    <scope>NUCLEOTIDE SEQUENCE [LARGE SCALE GENOMIC DNA]</scope>
    <source>
        <strain evidence="6 7">BCCO 10_0856</strain>
    </source>
</reference>
<accession>A0ABU4TBD2</accession>
<evidence type="ECO:0000313" key="7">
    <source>
        <dbReference type="Proteomes" id="UP001285521"/>
    </source>
</evidence>
<evidence type="ECO:0000256" key="4">
    <source>
        <dbReference type="ARBA" id="ARBA00023033"/>
    </source>
</evidence>
<keyword evidence="3 6" id="KW-0560">Oxidoreductase</keyword>
<dbReference type="PANTHER" id="PTHR42847:SF4">
    <property type="entry name" value="ALKANESULFONATE MONOOXYGENASE-RELATED"/>
    <property type="match status" value="1"/>
</dbReference>
<dbReference type="PANTHER" id="PTHR42847">
    <property type="entry name" value="ALKANESULFONATE MONOOXYGENASE"/>
    <property type="match status" value="1"/>
</dbReference>
<dbReference type="NCBIfam" id="TIGR03619">
    <property type="entry name" value="F420_Rv2161c"/>
    <property type="match status" value="1"/>
</dbReference>
<protein>
    <submittedName>
        <fullName evidence="6">TIGR03619 family F420-dependent LLM class oxidoreductase</fullName>
        <ecNumber evidence="6">1.-.-.-</ecNumber>
    </submittedName>
</protein>
<dbReference type="SUPFAM" id="SSF51679">
    <property type="entry name" value="Bacterial luciferase-like"/>
    <property type="match status" value="1"/>
</dbReference>
<sequence length="297" mass="32235">MRIGLALPQYGEFADTATSLKVAVEAERLGYDSLWVSDRMLLPTHPRDRYPSHDGVVPPEYTRFLDPLVVLTAAATVTSKARLGTSTLNALWHPPALLARTLTTIDQLSGGRLDVGIGLGWSRDEYEAAGVPWGGRGARLDETLDVLKAVWTGDPVAHNGKLWTVPESVVDVKPVQRPHPPVLLAAFTPRGLARIARKADGWLGVGLPLPLLTQTVNALKQMAGDRALRMPTRVNPVLTDEPVDPRQVPIRGTVGQIADYLVRAGEVVDEVLIDLQLTATSEQHLVDLAGEFAGRLR</sequence>
<evidence type="ECO:0000256" key="3">
    <source>
        <dbReference type="ARBA" id="ARBA00023002"/>
    </source>
</evidence>
<dbReference type="InterPro" id="IPR036661">
    <property type="entry name" value="Luciferase-like_sf"/>
</dbReference>
<gene>
    <name evidence="6" type="ORF">SK803_35165</name>
</gene>
<comment type="caution">
    <text evidence="6">The sequence shown here is derived from an EMBL/GenBank/DDBJ whole genome shotgun (WGS) entry which is preliminary data.</text>
</comment>
<keyword evidence="4" id="KW-0503">Monooxygenase</keyword>
<reference evidence="6 7" key="2">
    <citation type="submission" date="2023-11" db="EMBL/GenBank/DDBJ databases">
        <authorList>
            <person name="Lara A.C."/>
            <person name="Chronakova A."/>
        </authorList>
    </citation>
    <scope>NUCLEOTIDE SEQUENCE [LARGE SCALE GENOMIC DNA]</scope>
    <source>
        <strain evidence="6 7">BCCO 10_0856</strain>
    </source>
</reference>
<dbReference type="EC" id="1.-.-.-" evidence="6"/>
<dbReference type="InterPro" id="IPR011251">
    <property type="entry name" value="Luciferase-like_dom"/>
</dbReference>
<evidence type="ECO:0000313" key="6">
    <source>
        <dbReference type="EMBL" id="MDX8035476.1"/>
    </source>
</evidence>
<keyword evidence="2" id="KW-0288">FMN</keyword>
<evidence type="ECO:0000259" key="5">
    <source>
        <dbReference type="Pfam" id="PF00296"/>
    </source>
</evidence>
<dbReference type="EMBL" id="JAXAVW010000035">
    <property type="protein sequence ID" value="MDX8035476.1"/>
    <property type="molecule type" value="Genomic_DNA"/>
</dbReference>
<keyword evidence="1" id="KW-0285">Flavoprotein</keyword>
<dbReference type="Proteomes" id="UP001285521">
    <property type="component" value="Unassembled WGS sequence"/>
</dbReference>
<dbReference type="GO" id="GO:0016491">
    <property type="term" value="F:oxidoreductase activity"/>
    <property type="evidence" value="ECO:0007669"/>
    <property type="project" value="UniProtKB-KW"/>
</dbReference>
<dbReference type="InterPro" id="IPR019921">
    <property type="entry name" value="Lucif-like_OxRdtase_Rv2161c"/>
</dbReference>
<proteinExistence type="predicted"/>
<dbReference type="RefSeq" id="WP_319970502.1">
    <property type="nucleotide sequence ID" value="NZ_JAXAVW010000035.1"/>
</dbReference>
<keyword evidence="7" id="KW-1185">Reference proteome</keyword>
<evidence type="ECO:0000256" key="2">
    <source>
        <dbReference type="ARBA" id="ARBA00022643"/>
    </source>
</evidence>
<name>A0ABU4TBD2_9PSEU</name>
<feature type="domain" description="Luciferase-like" evidence="5">
    <location>
        <begin position="17"/>
        <end position="224"/>
    </location>
</feature>
<dbReference type="InterPro" id="IPR050172">
    <property type="entry name" value="SsuD_RutA_monooxygenase"/>
</dbReference>
<evidence type="ECO:0000256" key="1">
    <source>
        <dbReference type="ARBA" id="ARBA00022630"/>
    </source>
</evidence>
<dbReference type="Gene3D" id="3.20.20.30">
    <property type="entry name" value="Luciferase-like domain"/>
    <property type="match status" value="1"/>
</dbReference>
<dbReference type="Pfam" id="PF00296">
    <property type="entry name" value="Bac_luciferase"/>
    <property type="match status" value="1"/>
</dbReference>
<organism evidence="6 7">
    <name type="scientific">Lentzea miocenica</name>
    <dbReference type="NCBI Taxonomy" id="3095431"/>
    <lineage>
        <taxon>Bacteria</taxon>
        <taxon>Bacillati</taxon>
        <taxon>Actinomycetota</taxon>
        <taxon>Actinomycetes</taxon>
        <taxon>Pseudonocardiales</taxon>
        <taxon>Pseudonocardiaceae</taxon>
        <taxon>Lentzea</taxon>
    </lineage>
</organism>